<dbReference type="Proteomes" id="UP001163835">
    <property type="component" value="Unassembled WGS sequence"/>
</dbReference>
<organism evidence="1 2">
    <name type="scientific">Lentinula aff. lateritia</name>
    <dbReference type="NCBI Taxonomy" id="2804960"/>
    <lineage>
        <taxon>Eukaryota</taxon>
        <taxon>Fungi</taxon>
        <taxon>Dikarya</taxon>
        <taxon>Basidiomycota</taxon>
        <taxon>Agaricomycotina</taxon>
        <taxon>Agaricomycetes</taxon>
        <taxon>Agaricomycetidae</taxon>
        <taxon>Agaricales</taxon>
        <taxon>Marasmiineae</taxon>
        <taxon>Omphalotaceae</taxon>
        <taxon>Lentinula</taxon>
    </lineage>
</organism>
<evidence type="ECO:0000313" key="1">
    <source>
        <dbReference type="EMBL" id="KAJ3804920.1"/>
    </source>
</evidence>
<proteinExistence type="predicted"/>
<protein>
    <submittedName>
        <fullName evidence="1">Uncharacterized protein</fullName>
    </submittedName>
</protein>
<reference evidence="1" key="1">
    <citation type="submission" date="2022-09" db="EMBL/GenBank/DDBJ databases">
        <title>A Global Phylogenomic Analysis of the Shiitake Genus Lentinula.</title>
        <authorList>
            <consortium name="DOE Joint Genome Institute"/>
            <person name="Sierra-Patev S."/>
            <person name="Min B."/>
            <person name="Naranjo-Ortiz M."/>
            <person name="Looney B."/>
            <person name="Konkel Z."/>
            <person name="Slot J.C."/>
            <person name="Sakamoto Y."/>
            <person name="Steenwyk J.L."/>
            <person name="Rokas A."/>
            <person name="Carro J."/>
            <person name="Camarero S."/>
            <person name="Ferreira P."/>
            <person name="Molpeceres G."/>
            <person name="Ruiz-Duenas F.J."/>
            <person name="Serrano A."/>
            <person name="Henrissat B."/>
            <person name="Drula E."/>
            <person name="Hughes K.W."/>
            <person name="Mata J.L."/>
            <person name="Ishikawa N.K."/>
            <person name="Vargas-Isla R."/>
            <person name="Ushijima S."/>
            <person name="Smith C.A."/>
            <person name="Ahrendt S."/>
            <person name="Andreopoulos W."/>
            <person name="He G."/>
            <person name="Labutti K."/>
            <person name="Lipzen A."/>
            <person name="Ng V."/>
            <person name="Riley R."/>
            <person name="Sandor L."/>
            <person name="Barry K."/>
            <person name="Martinez A.T."/>
            <person name="Xiao Y."/>
            <person name="Gibbons J.G."/>
            <person name="Terashima K."/>
            <person name="Grigoriev I.V."/>
            <person name="Hibbett D.S."/>
        </authorList>
    </citation>
    <scope>NUCLEOTIDE SEQUENCE</scope>
    <source>
        <strain evidence="1">TMI1499</strain>
    </source>
</reference>
<sequence>MTLNNAPPQSSSAIVDKETKSRHQKSSAIVLLEIGAPNIWKQSEYFTTMAQFMLKDLILSHLRSASQPTSTAALQFLQAMLLQHPHLCTDKLLIVLADPLATAFPHPILIASRSGKDENDDEEETFIYPAQYDISTHEREMDLHLALVSRVDPSHNSDPFSTGYDNYLRDAVFYVQDQPAYQLDDIDRVDTEARQKAKHCINVNNPIISTVLKSFRQFFSASFMYKKLILCCLPYTAQLFCHSHVEHAILLSFFLSRSGTAAELHLNIIFSSPQYSTSSGLEGAQLAVLDLILDQSSRWWDVRLDIAPEVFAHVVSRLTLRQNLLWVTFQTLNVWIPKTKRALLMIMKNRALTTACSASFITVLC</sequence>
<accession>A0ACC1TJK3</accession>
<dbReference type="EMBL" id="MU795757">
    <property type="protein sequence ID" value="KAJ3804920.1"/>
    <property type="molecule type" value="Genomic_DNA"/>
</dbReference>
<comment type="caution">
    <text evidence="1">The sequence shown here is derived from an EMBL/GenBank/DDBJ whole genome shotgun (WGS) entry which is preliminary data.</text>
</comment>
<gene>
    <name evidence="1" type="ORF">F5876DRAFT_82430</name>
</gene>
<evidence type="ECO:0000313" key="2">
    <source>
        <dbReference type="Proteomes" id="UP001163835"/>
    </source>
</evidence>
<keyword evidence="2" id="KW-1185">Reference proteome</keyword>
<name>A0ACC1TJK3_9AGAR</name>